<dbReference type="InterPro" id="IPR017900">
    <property type="entry name" value="4Fe4S_Fe_S_CS"/>
</dbReference>
<dbReference type="GO" id="GO:0046872">
    <property type="term" value="F:metal ion binding"/>
    <property type="evidence" value="ECO:0007669"/>
    <property type="project" value="UniProtKB-KW"/>
</dbReference>
<dbReference type="InterPro" id="IPR029039">
    <property type="entry name" value="Flavoprotein-like_sf"/>
</dbReference>
<dbReference type="SUPFAM" id="SSF52218">
    <property type="entry name" value="Flavoproteins"/>
    <property type="match status" value="1"/>
</dbReference>
<dbReference type="PROSITE" id="PS51379">
    <property type="entry name" value="4FE4S_FER_2"/>
    <property type="match status" value="2"/>
</dbReference>
<feature type="domain" description="4Fe-4S ferredoxin-type" evidence="4">
    <location>
        <begin position="217"/>
        <end position="246"/>
    </location>
</feature>
<dbReference type="PANTHER" id="PTHR43122">
    <property type="entry name" value="FERREDOXIN SUBUNIT OF PYRUVATE:FLAVODOXIN OXIDOREDUCTASE-RELATED"/>
    <property type="match status" value="1"/>
</dbReference>
<dbReference type="EMBL" id="CBXI010000012">
    <property type="protein sequence ID" value="CDL90875.1"/>
    <property type="molecule type" value="Genomic_DNA"/>
</dbReference>
<gene>
    <name evidence="5" type="ORF">CTDIVETGP_0945</name>
</gene>
<dbReference type="InterPro" id="IPR026816">
    <property type="entry name" value="Flavodoxin_dom"/>
</dbReference>
<accession>W6N4G9</accession>
<keyword evidence="6" id="KW-1185">Reference proteome</keyword>
<sequence>MRGVLYYFSGTGNTKWVADKFKSNFSNYNIDLKLINIEDKEQVKNECFKKNDFIIVGSPVYAEFPPKIVCNFLEKIKCENRRIKAIVYSTQAAKSSPAAHFMAQCLKKKGFKIVIQSNIRMPNNYYFSIGKKPTKDNIELLLANSENKIKLIVKKFIDDSVIVESNSELRLHFSKFFCKIFIKKLPKLSKNLTSTDECGKCGICLMNCPQNNITFENGHAIFHSKCMLCMRCIHICPINAIRYKNKKIDQTQNKIINSLNLNK</sequence>
<dbReference type="NCBIfam" id="NF038196">
    <property type="entry name" value="ferrodoxin_EFR1"/>
    <property type="match status" value="1"/>
</dbReference>
<dbReference type="Gene3D" id="3.30.70.20">
    <property type="match status" value="1"/>
</dbReference>
<keyword evidence="1" id="KW-0479">Metal-binding</keyword>
<dbReference type="Gene3D" id="3.40.50.360">
    <property type="match status" value="1"/>
</dbReference>
<dbReference type="InterPro" id="IPR047964">
    <property type="entry name" value="EFR1-like"/>
</dbReference>
<keyword evidence="3" id="KW-0411">Iron-sulfur</keyword>
<dbReference type="PROSITE" id="PS00198">
    <property type="entry name" value="4FE4S_FER_1"/>
    <property type="match status" value="1"/>
</dbReference>
<feature type="domain" description="4Fe-4S ferredoxin-type" evidence="4">
    <location>
        <begin position="189"/>
        <end position="216"/>
    </location>
</feature>
<evidence type="ECO:0000313" key="6">
    <source>
        <dbReference type="Proteomes" id="UP000019482"/>
    </source>
</evidence>
<comment type="caution">
    <text evidence="5">The sequence shown here is derived from an EMBL/GenBank/DDBJ whole genome shotgun (WGS) entry which is preliminary data.</text>
</comment>
<proteinExistence type="predicted"/>
<protein>
    <submittedName>
        <fullName evidence="5">Ferredoxin</fullName>
    </submittedName>
</protein>
<dbReference type="InterPro" id="IPR017896">
    <property type="entry name" value="4Fe4S_Fe-S-bd"/>
</dbReference>
<evidence type="ECO:0000259" key="4">
    <source>
        <dbReference type="PROSITE" id="PS51379"/>
    </source>
</evidence>
<organism evidence="5 6">
    <name type="scientific">Clostridium tyrobutyricum DIVETGP</name>
    <dbReference type="NCBI Taxonomy" id="1408889"/>
    <lineage>
        <taxon>Bacteria</taxon>
        <taxon>Bacillati</taxon>
        <taxon>Bacillota</taxon>
        <taxon>Clostridia</taxon>
        <taxon>Eubacteriales</taxon>
        <taxon>Clostridiaceae</taxon>
        <taxon>Clostridium</taxon>
    </lineage>
</organism>
<reference evidence="5 6" key="1">
    <citation type="journal article" date="2015" name="Genome Announc.">
        <title>Draft Genome Sequence of Clostridium tyrobutyricum Strain DIVETGP, Isolated from Cow's Milk for Grana Padano Production.</title>
        <authorList>
            <person name="Soggiu A."/>
            <person name="Piras C."/>
            <person name="Gaiarsa S."/>
            <person name="Sassera D."/>
            <person name="Roncada P."/>
            <person name="Bendixen E."/>
            <person name="Brasca M."/>
            <person name="Bonizzi L."/>
        </authorList>
    </citation>
    <scope>NUCLEOTIDE SEQUENCE [LARGE SCALE GENOMIC DNA]</scope>
    <source>
        <strain evidence="5 6">DIVETGP</strain>
    </source>
</reference>
<dbReference type="Pfam" id="PF12724">
    <property type="entry name" value="Flavodoxin_5"/>
    <property type="match status" value="1"/>
</dbReference>
<dbReference type="Proteomes" id="UP000019482">
    <property type="component" value="Unassembled WGS sequence"/>
</dbReference>
<name>W6N4G9_CLOTY</name>
<dbReference type="Pfam" id="PF00037">
    <property type="entry name" value="Fer4"/>
    <property type="match status" value="1"/>
</dbReference>
<dbReference type="AlphaFoldDB" id="W6N4G9"/>
<dbReference type="PANTHER" id="PTHR43122:SF1">
    <property type="entry name" value="IRON-SULFUR-BINDING PROTEIN"/>
    <property type="match status" value="1"/>
</dbReference>
<dbReference type="SUPFAM" id="SSF54862">
    <property type="entry name" value="4Fe-4S ferredoxins"/>
    <property type="match status" value="1"/>
</dbReference>
<dbReference type="GO" id="GO:0051536">
    <property type="term" value="F:iron-sulfur cluster binding"/>
    <property type="evidence" value="ECO:0007669"/>
    <property type="project" value="UniProtKB-KW"/>
</dbReference>
<evidence type="ECO:0000256" key="3">
    <source>
        <dbReference type="ARBA" id="ARBA00023014"/>
    </source>
</evidence>
<evidence type="ECO:0000256" key="2">
    <source>
        <dbReference type="ARBA" id="ARBA00023004"/>
    </source>
</evidence>
<evidence type="ECO:0000256" key="1">
    <source>
        <dbReference type="ARBA" id="ARBA00022723"/>
    </source>
</evidence>
<evidence type="ECO:0000313" key="5">
    <source>
        <dbReference type="EMBL" id="CDL90875.1"/>
    </source>
</evidence>
<keyword evidence="2" id="KW-0408">Iron</keyword>